<accession>F4L202</accession>
<feature type="domain" description="Globin-sensor" evidence="1">
    <location>
        <begin position="24"/>
        <end position="193"/>
    </location>
</feature>
<evidence type="ECO:0000313" key="3">
    <source>
        <dbReference type="Proteomes" id="UP000008461"/>
    </source>
</evidence>
<dbReference type="SUPFAM" id="SSF46458">
    <property type="entry name" value="Globin-like"/>
    <property type="match status" value="1"/>
</dbReference>
<dbReference type="STRING" id="760192.Halhy_2767"/>
<dbReference type="InterPro" id="IPR012292">
    <property type="entry name" value="Globin/Proto"/>
</dbReference>
<dbReference type="RefSeq" id="WP_013765183.1">
    <property type="nucleotide sequence ID" value="NC_015510.1"/>
</dbReference>
<organism evidence="2 3">
    <name type="scientific">Haliscomenobacter hydrossis (strain ATCC 27775 / DSM 1100 / LMG 10767 / O)</name>
    <dbReference type="NCBI Taxonomy" id="760192"/>
    <lineage>
        <taxon>Bacteria</taxon>
        <taxon>Pseudomonadati</taxon>
        <taxon>Bacteroidota</taxon>
        <taxon>Saprospiria</taxon>
        <taxon>Saprospirales</taxon>
        <taxon>Haliscomenobacteraceae</taxon>
        <taxon>Haliscomenobacter</taxon>
    </lineage>
</organism>
<dbReference type="CDD" id="cd12124">
    <property type="entry name" value="Pgbs"/>
    <property type="match status" value="1"/>
</dbReference>
<sequence>MTSPIKGYDYGASSLAQSPLELRDLQLLKQTLLWSEVDEQALKLAGEVLENQTDDVLDLWYGYVGSNTHLLRYFAHNEVPNPDYLAAVRKRFGLWIMDLCNRPYDQDWLDYQYEIALRHHSTKKNLTDGVQAEPMIHFRYIVAFIFPITYTIKGFLAKKGHSIDQVEVMYSAWFKAVTLTALLWCQPYVNTGEF</sequence>
<dbReference type="HOGENOM" id="CLU_119977_0_0_10"/>
<reference evidence="2 3" key="1">
    <citation type="journal article" date="2011" name="Stand. Genomic Sci.">
        <title>Complete genome sequence of Haliscomenobacter hydrossis type strain (O).</title>
        <authorList>
            <consortium name="US DOE Joint Genome Institute (JGI-PGF)"/>
            <person name="Daligault H."/>
            <person name="Lapidus A."/>
            <person name="Zeytun A."/>
            <person name="Nolan M."/>
            <person name="Lucas S."/>
            <person name="Del Rio T.G."/>
            <person name="Tice H."/>
            <person name="Cheng J.F."/>
            <person name="Tapia R."/>
            <person name="Han C."/>
            <person name="Goodwin L."/>
            <person name="Pitluck S."/>
            <person name="Liolios K."/>
            <person name="Pagani I."/>
            <person name="Ivanova N."/>
            <person name="Huntemann M."/>
            <person name="Mavromatis K."/>
            <person name="Mikhailova N."/>
            <person name="Pati A."/>
            <person name="Chen A."/>
            <person name="Palaniappan K."/>
            <person name="Land M."/>
            <person name="Hauser L."/>
            <person name="Brambilla E.M."/>
            <person name="Rohde M."/>
            <person name="Verbarg S."/>
            <person name="Goker M."/>
            <person name="Bristow J."/>
            <person name="Eisen J.A."/>
            <person name="Markowitz V."/>
            <person name="Hugenholtz P."/>
            <person name="Kyrpides N.C."/>
            <person name="Klenk H.P."/>
            <person name="Woyke T."/>
        </authorList>
    </citation>
    <scope>NUCLEOTIDE SEQUENCE [LARGE SCALE GENOMIC DNA]</scope>
    <source>
        <strain evidence="3">ATCC 27775 / DSM 1100 / LMG 10767 / O</strain>
    </source>
</reference>
<dbReference type="OrthoDB" id="9780134at2"/>
<dbReference type="Proteomes" id="UP000008461">
    <property type="component" value="Chromosome"/>
</dbReference>
<dbReference type="KEGG" id="hhy:Halhy_2767"/>
<reference key="2">
    <citation type="submission" date="2011-04" db="EMBL/GenBank/DDBJ databases">
        <title>Complete sequence of chromosome of Haliscomenobacter hydrossis DSM 1100.</title>
        <authorList>
            <consortium name="US DOE Joint Genome Institute (JGI-PGF)"/>
            <person name="Lucas S."/>
            <person name="Han J."/>
            <person name="Lapidus A."/>
            <person name="Bruce D."/>
            <person name="Goodwin L."/>
            <person name="Pitluck S."/>
            <person name="Peters L."/>
            <person name="Kyrpides N."/>
            <person name="Mavromatis K."/>
            <person name="Ivanova N."/>
            <person name="Ovchinnikova G."/>
            <person name="Pagani I."/>
            <person name="Daligault H."/>
            <person name="Detter J.C."/>
            <person name="Han C."/>
            <person name="Land M."/>
            <person name="Hauser L."/>
            <person name="Markowitz V."/>
            <person name="Cheng J.-F."/>
            <person name="Hugenholtz P."/>
            <person name="Woyke T."/>
            <person name="Wu D."/>
            <person name="Verbarg S."/>
            <person name="Frueling A."/>
            <person name="Brambilla E."/>
            <person name="Klenk H.-P."/>
            <person name="Eisen J.A."/>
        </authorList>
    </citation>
    <scope>NUCLEOTIDE SEQUENCE</scope>
    <source>
        <strain>DSM 1100</strain>
    </source>
</reference>
<dbReference type="eggNOG" id="ENOG502Z8UN">
    <property type="taxonomic scope" value="Bacteria"/>
</dbReference>
<dbReference type="GO" id="GO:0020037">
    <property type="term" value="F:heme binding"/>
    <property type="evidence" value="ECO:0007669"/>
    <property type="project" value="InterPro"/>
</dbReference>
<dbReference type="AlphaFoldDB" id="F4L202"/>
<dbReference type="EMBL" id="CP002691">
    <property type="protein sequence ID" value="AEE50635.1"/>
    <property type="molecule type" value="Genomic_DNA"/>
</dbReference>
<name>F4L202_HALH1</name>
<dbReference type="InterPro" id="IPR044398">
    <property type="entry name" value="Globin-sensor_dom"/>
</dbReference>
<protein>
    <recommendedName>
        <fullName evidence="1">Globin-sensor domain-containing protein</fullName>
    </recommendedName>
</protein>
<gene>
    <name evidence="2" type="ordered locus">Halhy_2767</name>
</gene>
<dbReference type="InterPro" id="IPR012102">
    <property type="entry name" value="Protoglobin"/>
</dbReference>
<evidence type="ECO:0000259" key="1">
    <source>
        <dbReference type="Pfam" id="PF11563"/>
    </source>
</evidence>
<keyword evidence="3" id="KW-1185">Reference proteome</keyword>
<dbReference type="Gene3D" id="1.10.490.10">
    <property type="entry name" value="Globins"/>
    <property type="match status" value="1"/>
</dbReference>
<proteinExistence type="predicted"/>
<dbReference type="GO" id="GO:0019825">
    <property type="term" value="F:oxygen binding"/>
    <property type="evidence" value="ECO:0007669"/>
    <property type="project" value="InterPro"/>
</dbReference>
<evidence type="ECO:0000313" key="2">
    <source>
        <dbReference type="EMBL" id="AEE50635.1"/>
    </source>
</evidence>
<dbReference type="Pfam" id="PF11563">
    <property type="entry name" value="Protoglobin"/>
    <property type="match status" value="1"/>
</dbReference>
<dbReference type="InterPro" id="IPR009050">
    <property type="entry name" value="Globin-like_sf"/>
</dbReference>